<keyword evidence="3" id="KW-0479">Metal-binding</keyword>
<evidence type="ECO:0000256" key="6">
    <source>
        <dbReference type="ARBA" id="ARBA00022837"/>
    </source>
</evidence>
<proteinExistence type="inferred from homology"/>
<dbReference type="OrthoDB" id="7062032at2"/>
<keyword evidence="2" id="KW-0719">Serine esterase</keyword>
<evidence type="ECO:0000313" key="10">
    <source>
        <dbReference type="Proteomes" id="UP000037660"/>
    </source>
</evidence>
<evidence type="ECO:0000313" key="9">
    <source>
        <dbReference type="EMBL" id="GAP35914.1"/>
    </source>
</evidence>
<dbReference type="InterPro" id="IPR029058">
    <property type="entry name" value="AB_hydrolase_fold"/>
</dbReference>
<reference evidence="9 10" key="2">
    <citation type="journal article" date="2016" name="Science">
        <title>A bacterium that degrades and assimilates poly(ethylene terephthalate).</title>
        <authorList>
            <person name="Yoshida S."/>
            <person name="Hiraga K."/>
            <person name="Takehana T."/>
            <person name="Taniguchi I."/>
            <person name="Yamaji H."/>
            <person name="Maeda Y."/>
            <person name="Toyohara K."/>
            <person name="Miyamoto K."/>
            <person name="Kimura Y."/>
            <person name="Oda K."/>
        </authorList>
    </citation>
    <scope>NUCLEOTIDE SEQUENCE [LARGE SCALE GENOMIC DNA]</scope>
    <source>
        <strain evidence="10">NBRC 110686 / TISTR 2288 / 201-F6</strain>
    </source>
</reference>
<feature type="signal peptide" evidence="8">
    <location>
        <begin position="1"/>
        <end position="29"/>
    </location>
</feature>
<dbReference type="Gene3D" id="3.40.50.1820">
    <property type="entry name" value="alpha/beta hydrolase"/>
    <property type="match status" value="1"/>
</dbReference>
<dbReference type="PANTHER" id="PTHR33938:SF15">
    <property type="entry name" value="FERULOYL ESTERASE B-RELATED"/>
    <property type="match status" value="1"/>
</dbReference>
<dbReference type="STRING" id="1547922.ISF6_1754"/>
<name>A0A0K8P051_PISS1</name>
<evidence type="ECO:0000256" key="1">
    <source>
        <dbReference type="ARBA" id="ARBA00006249"/>
    </source>
</evidence>
<keyword evidence="6" id="KW-0106">Calcium</keyword>
<evidence type="ECO:0000256" key="3">
    <source>
        <dbReference type="ARBA" id="ARBA00022723"/>
    </source>
</evidence>
<dbReference type="PROSITE" id="PS51257">
    <property type="entry name" value="PROKAR_LIPOPROTEIN"/>
    <property type="match status" value="1"/>
</dbReference>
<dbReference type="AlphaFoldDB" id="A0A0K8P051"/>
<comment type="caution">
    <text evidence="9">The sequence shown here is derived from an EMBL/GenBank/DDBJ whole genome shotgun (WGS) entry which is preliminary data.</text>
</comment>
<protein>
    <submittedName>
        <fullName evidence="9">Chlorogenate esterase</fullName>
    </submittedName>
</protein>
<evidence type="ECO:0000256" key="4">
    <source>
        <dbReference type="ARBA" id="ARBA00022729"/>
    </source>
</evidence>
<keyword evidence="5" id="KW-0378">Hydrolase</keyword>
<feature type="chain" id="PRO_5005513544" evidence="8">
    <location>
        <begin position="30"/>
        <end position="553"/>
    </location>
</feature>
<evidence type="ECO:0000256" key="5">
    <source>
        <dbReference type="ARBA" id="ARBA00022801"/>
    </source>
</evidence>
<dbReference type="Pfam" id="PF07519">
    <property type="entry name" value="Tannase"/>
    <property type="match status" value="1"/>
</dbReference>
<keyword evidence="10" id="KW-1185">Reference proteome</keyword>
<dbReference type="GO" id="GO:0052689">
    <property type="term" value="F:carboxylic ester hydrolase activity"/>
    <property type="evidence" value="ECO:0007669"/>
    <property type="project" value="UniProtKB-KW"/>
</dbReference>
<accession>A0A0K8P051</accession>
<dbReference type="GO" id="GO:0046872">
    <property type="term" value="F:metal ion binding"/>
    <property type="evidence" value="ECO:0007669"/>
    <property type="project" value="UniProtKB-KW"/>
</dbReference>
<comment type="similarity">
    <text evidence="1">Belongs to the tannase family.</text>
</comment>
<keyword evidence="7" id="KW-1015">Disulfide bond</keyword>
<dbReference type="Proteomes" id="UP000037660">
    <property type="component" value="Unassembled WGS sequence"/>
</dbReference>
<dbReference type="PANTHER" id="PTHR33938">
    <property type="entry name" value="FERULOYL ESTERASE B-RELATED"/>
    <property type="match status" value="1"/>
</dbReference>
<keyword evidence="4 8" id="KW-0732">Signal</keyword>
<dbReference type="EMBL" id="BBYR01000030">
    <property type="protein sequence ID" value="GAP35914.1"/>
    <property type="molecule type" value="Genomic_DNA"/>
</dbReference>
<gene>
    <name evidence="9" type="ORF">ISF6_1754</name>
</gene>
<dbReference type="SUPFAM" id="SSF53474">
    <property type="entry name" value="alpha/beta-Hydrolases"/>
    <property type="match status" value="1"/>
</dbReference>
<sequence length="553" mass="58177">MNLSRPPINPSARARGRALAALAALGALAACGGGDDSPAPAPAAPAPAPVAQPKACATASFASLSLDQARVLAATPVAAGSFQPPTGGAQANLPAFCRITAQATPTSDSLINFELWVPEGTGWNGKLVATGNGGYSPTLNYGDMAYAMRQGYAVVGGDTGHQSSDPNEMFWGVGRPEKIADWGTRSIHAITVPAKRIVADLAARSATQAYYYGCSTGGHQAYAQMQRYPDDFDGVIAGAPGNNRTRLNVEFLHRFLSNRVPGSNTQLILTPAKASLITQRVVAACDAVDGVVDGVLEDPRQCTPDRFSIDALQCSGADAADCLTAEQVAAAKKIYAGPKNARTGAQLYPGLPVGTEAGWPGYWGGSEPVRADYWRLWSFENPQWNWWTFDYDRDVTFTDAKLGPLVDHTSADLSRFKARGAKAIVYQGWQDPVVNPIDTIAYVDRVKAAQGSQAEVDGFLRLFMVPGMGHCSGGAGATQFGNQGGASPVLSAERDVLMALDRWVTSGTAPDRLVASRVVGGNVVRTRPLCAYPKKAVYGGSGSTDDAANFSCR</sequence>
<reference evidence="10" key="1">
    <citation type="submission" date="2015-07" db="EMBL/GenBank/DDBJ databases">
        <title>Discovery of a poly(ethylene terephthalate assimilation.</title>
        <authorList>
            <person name="Yoshida S."/>
            <person name="Hiraga K."/>
            <person name="Takehana T."/>
            <person name="Taniguchi I."/>
            <person name="Yamaji H."/>
            <person name="Maeda Y."/>
            <person name="Toyohara K."/>
            <person name="Miyamoto K."/>
            <person name="Kimura Y."/>
            <person name="Oda K."/>
        </authorList>
    </citation>
    <scope>NUCLEOTIDE SEQUENCE [LARGE SCALE GENOMIC DNA]</scope>
    <source>
        <strain evidence="10">NBRC 110686 / TISTR 2288 / 201-F6</strain>
    </source>
</reference>
<evidence type="ECO:0000256" key="8">
    <source>
        <dbReference type="SAM" id="SignalP"/>
    </source>
</evidence>
<dbReference type="RefSeq" id="WP_054019946.1">
    <property type="nucleotide sequence ID" value="NZ_BBYR01000030.1"/>
</dbReference>
<organism evidence="9 10">
    <name type="scientific">Piscinibacter sakaiensis</name>
    <name type="common">Ideonella sakaiensis</name>
    <dbReference type="NCBI Taxonomy" id="1547922"/>
    <lineage>
        <taxon>Bacteria</taxon>
        <taxon>Pseudomonadati</taxon>
        <taxon>Pseudomonadota</taxon>
        <taxon>Betaproteobacteria</taxon>
        <taxon>Burkholderiales</taxon>
        <taxon>Sphaerotilaceae</taxon>
        <taxon>Piscinibacter</taxon>
    </lineage>
</organism>
<evidence type="ECO:0000256" key="2">
    <source>
        <dbReference type="ARBA" id="ARBA00022487"/>
    </source>
</evidence>
<dbReference type="InterPro" id="IPR011118">
    <property type="entry name" value="Tannase/feruloyl_esterase"/>
</dbReference>
<evidence type="ECO:0000256" key="7">
    <source>
        <dbReference type="ARBA" id="ARBA00023157"/>
    </source>
</evidence>